<dbReference type="PANTHER" id="PTHR10269">
    <property type="entry name" value="GDNF RECEPTOR ALPHA"/>
    <property type="match status" value="1"/>
</dbReference>
<gene>
    <name evidence="11" type="ORF">KIL84_016601</name>
</gene>
<keyword evidence="7" id="KW-0325">Glycoprotein</keyword>
<evidence type="ECO:0000256" key="3">
    <source>
        <dbReference type="ARBA" id="ARBA00022475"/>
    </source>
</evidence>
<accession>A0A9D3X380</accession>
<keyword evidence="4 9" id="KW-0732">Signal</keyword>
<dbReference type="InterPro" id="IPR003438">
    <property type="entry name" value="GDNF_rcpt"/>
</dbReference>
<dbReference type="GO" id="GO:0038023">
    <property type="term" value="F:signaling receptor activity"/>
    <property type="evidence" value="ECO:0007669"/>
    <property type="project" value="InterPro"/>
</dbReference>
<feature type="transmembrane region" description="Helical" evidence="8">
    <location>
        <begin position="490"/>
        <end position="511"/>
    </location>
</feature>
<dbReference type="InterPro" id="IPR016017">
    <property type="entry name" value="GDNF/GAS1"/>
</dbReference>
<keyword evidence="12" id="KW-1185">Reference proteome</keyword>
<evidence type="ECO:0000256" key="9">
    <source>
        <dbReference type="SAM" id="SignalP"/>
    </source>
</evidence>
<feature type="signal peptide" evidence="9">
    <location>
        <begin position="1"/>
        <end position="18"/>
    </location>
</feature>
<dbReference type="InterPro" id="IPR037193">
    <property type="entry name" value="GDNF_alpha"/>
</dbReference>
<evidence type="ECO:0000256" key="5">
    <source>
        <dbReference type="ARBA" id="ARBA00023136"/>
    </source>
</evidence>
<evidence type="ECO:0000256" key="2">
    <source>
        <dbReference type="ARBA" id="ARBA00005961"/>
    </source>
</evidence>
<keyword evidence="3" id="KW-1003">Cell membrane</keyword>
<sequence>MSSLLFLVLVVYFKYTSASQTTDCLHLREQCIRAANGCESVWNVIEDACNISGNSCKAKDSVGCNTTIQFLADQYPQFKDCICTKDDFCSIKLLLGKQCAVKKGHLEPSLSPAIQLNFMSHSKSKGIQRTGESENDCSIAKQNCREDHNCFMMYKNFQRVCRAEVAKCSLQMVGQQCLSAWKELRKTVLGNCKCSEPIQKRCAKIWKSIFNNTCLQYMQENQAFTMREEDYDDERNQGIHPDNINMETKLQWNLSALSKLEYTENGTCFDVNKGCIEDEVCNKQLSLYLKVCSVTRKQCNMEQCQAAIRFFYQNMPFNVAQMLTFCDCTQPDESCQQAKELLHGKPCAVNIVPPPSCLNVIHRCQDNELCRKKYEVFWSKCWRHVTKRCYDDKACLETLIEDDLICSGSADCRAAYIDNWGTMLRVECTCNTVPLAEQSLCKLFHHLLHSKSCFSRISRGKTDLQRIHTDMPGEKLPITRLHSLFNGETIYIIAYTSCIVLILGIVLVALLKTRTCRATYPSRNPSPVHSSEILMVH</sequence>
<evidence type="ECO:0000259" key="10">
    <source>
        <dbReference type="SMART" id="SM00907"/>
    </source>
</evidence>
<evidence type="ECO:0000256" key="7">
    <source>
        <dbReference type="ARBA" id="ARBA00023180"/>
    </source>
</evidence>
<feature type="domain" description="GDNF/GAS1" evidence="10">
    <location>
        <begin position="268"/>
        <end position="347"/>
    </location>
</feature>
<evidence type="ECO:0000256" key="4">
    <source>
        <dbReference type="ARBA" id="ARBA00022729"/>
    </source>
</evidence>
<evidence type="ECO:0000256" key="1">
    <source>
        <dbReference type="ARBA" id="ARBA00004236"/>
    </source>
</evidence>
<dbReference type="SMART" id="SM00907">
    <property type="entry name" value="GDNF"/>
    <property type="match status" value="4"/>
</dbReference>
<dbReference type="OrthoDB" id="8735237at2759"/>
<organism evidence="11 12">
    <name type="scientific">Mauremys mutica</name>
    <name type="common">yellowpond turtle</name>
    <dbReference type="NCBI Taxonomy" id="74926"/>
    <lineage>
        <taxon>Eukaryota</taxon>
        <taxon>Metazoa</taxon>
        <taxon>Chordata</taxon>
        <taxon>Craniata</taxon>
        <taxon>Vertebrata</taxon>
        <taxon>Euteleostomi</taxon>
        <taxon>Archelosauria</taxon>
        <taxon>Testudinata</taxon>
        <taxon>Testudines</taxon>
        <taxon>Cryptodira</taxon>
        <taxon>Durocryptodira</taxon>
        <taxon>Testudinoidea</taxon>
        <taxon>Geoemydidae</taxon>
        <taxon>Geoemydinae</taxon>
        <taxon>Mauremys</taxon>
    </lineage>
</organism>
<keyword evidence="8" id="KW-1133">Transmembrane helix</keyword>
<keyword evidence="6" id="KW-0675">Receptor</keyword>
<evidence type="ECO:0000313" key="11">
    <source>
        <dbReference type="EMBL" id="KAH1172762.1"/>
    </source>
</evidence>
<dbReference type="GO" id="GO:0007169">
    <property type="term" value="P:cell surface receptor protein tyrosine kinase signaling pathway"/>
    <property type="evidence" value="ECO:0007669"/>
    <property type="project" value="UniProtKB-ARBA"/>
</dbReference>
<dbReference type="Proteomes" id="UP000827986">
    <property type="component" value="Unassembled WGS sequence"/>
</dbReference>
<feature type="domain" description="GDNF/GAS1" evidence="10">
    <location>
        <begin position="137"/>
        <end position="214"/>
    </location>
</feature>
<evidence type="ECO:0000256" key="8">
    <source>
        <dbReference type="SAM" id="Phobius"/>
    </source>
</evidence>
<dbReference type="GO" id="GO:0043235">
    <property type="term" value="C:receptor complex"/>
    <property type="evidence" value="ECO:0007669"/>
    <property type="project" value="TreeGrafter"/>
</dbReference>
<dbReference type="Pfam" id="PF02351">
    <property type="entry name" value="GDNF"/>
    <property type="match status" value="3"/>
</dbReference>
<evidence type="ECO:0000313" key="12">
    <source>
        <dbReference type="Proteomes" id="UP000827986"/>
    </source>
</evidence>
<comment type="similarity">
    <text evidence="2">Belongs to the GDNFR family.</text>
</comment>
<dbReference type="GO" id="GO:0009897">
    <property type="term" value="C:external side of plasma membrane"/>
    <property type="evidence" value="ECO:0007669"/>
    <property type="project" value="TreeGrafter"/>
</dbReference>
<feature type="domain" description="GDNF/GAS1" evidence="10">
    <location>
        <begin position="24"/>
        <end position="99"/>
    </location>
</feature>
<evidence type="ECO:0000256" key="6">
    <source>
        <dbReference type="ARBA" id="ARBA00023170"/>
    </source>
</evidence>
<dbReference type="PANTHER" id="PTHR10269:SF1">
    <property type="entry name" value="GDNF FAMILY RECEPTOR ALPHA-LIKE"/>
    <property type="match status" value="1"/>
</dbReference>
<dbReference type="AlphaFoldDB" id="A0A9D3X380"/>
<reference evidence="11" key="1">
    <citation type="submission" date="2021-09" db="EMBL/GenBank/DDBJ databases">
        <title>The genome of Mauremys mutica provides insights into the evolution of semi-aquatic lifestyle.</title>
        <authorList>
            <person name="Gong S."/>
            <person name="Gao Y."/>
        </authorList>
    </citation>
    <scope>NUCLEOTIDE SEQUENCE</scope>
    <source>
        <strain evidence="11">MM-2020</strain>
        <tissue evidence="11">Muscle</tissue>
    </source>
</reference>
<name>A0A9D3X380_9SAUR</name>
<feature type="domain" description="GDNF/GAS1" evidence="10">
    <location>
        <begin position="357"/>
        <end position="453"/>
    </location>
</feature>
<dbReference type="GO" id="GO:0007399">
    <property type="term" value="P:nervous system development"/>
    <property type="evidence" value="ECO:0007669"/>
    <property type="project" value="TreeGrafter"/>
</dbReference>
<keyword evidence="5 8" id="KW-0472">Membrane</keyword>
<dbReference type="EMBL" id="JAHDVG010000482">
    <property type="protein sequence ID" value="KAH1172762.1"/>
    <property type="molecule type" value="Genomic_DNA"/>
</dbReference>
<feature type="chain" id="PRO_5038637327" description="GDNF/GAS1 domain-containing protein" evidence="9">
    <location>
        <begin position="19"/>
        <end position="537"/>
    </location>
</feature>
<comment type="caution">
    <text evidence="11">The sequence shown here is derived from an EMBL/GenBank/DDBJ whole genome shotgun (WGS) entry which is preliminary data.</text>
</comment>
<comment type="subcellular location">
    <subcellularLocation>
        <location evidence="1">Cell membrane</location>
    </subcellularLocation>
</comment>
<dbReference type="SUPFAM" id="SSF110035">
    <property type="entry name" value="GDNF receptor-like"/>
    <property type="match status" value="3"/>
</dbReference>
<keyword evidence="8" id="KW-0812">Transmembrane</keyword>
<proteinExistence type="inferred from homology"/>
<protein>
    <recommendedName>
        <fullName evidence="10">GDNF/GAS1 domain-containing protein</fullName>
    </recommendedName>
</protein>